<dbReference type="EMBL" id="JBDJPC010000003">
    <property type="protein sequence ID" value="KAL1509722.1"/>
    <property type="molecule type" value="Genomic_DNA"/>
</dbReference>
<dbReference type="AlphaFoldDB" id="A0ABD1F3V7"/>
<gene>
    <name evidence="11" type="ORF">ABEB36_004417</name>
</gene>
<dbReference type="InterPro" id="IPR000334">
    <property type="entry name" value="Glyco_hydro_45"/>
</dbReference>
<evidence type="ECO:0000256" key="7">
    <source>
        <dbReference type="ARBA" id="ARBA00023295"/>
    </source>
</evidence>
<comment type="similarity">
    <text evidence="2">Belongs to the glycosyl hydrolase 45 (cellulase K) family.</text>
</comment>
<dbReference type="PANTHER" id="PTHR39730">
    <property type="entry name" value="ENDOGLUCANASE 1"/>
    <property type="match status" value="1"/>
</dbReference>
<keyword evidence="5" id="KW-0136">Cellulose degradation</keyword>
<evidence type="ECO:0000256" key="8">
    <source>
        <dbReference type="ARBA" id="ARBA00023326"/>
    </source>
</evidence>
<dbReference type="Pfam" id="PF02015">
    <property type="entry name" value="Glyco_hydro_45"/>
    <property type="match status" value="1"/>
</dbReference>
<dbReference type="GO" id="GO:0008810">
    <property type="term" value="F:cellulase activity"/>
    <property type="evidence" value="ECO:0007669"/>
    <property type="project" value="UniProtKB-EC"/>
</dbReference>
<evidence type="ECO:0000313" key="12">
    <source>
        <dbReference type="Proteomes" id="UP001566132"/>
    </source>
</evidence>
<dbReference type="InterPro" id="IPR036908">
    <property type="entry name" value="RlpA-like_sf"/>
</dbReference>
<dbReference type="InterPro" id="IPR052288">
    <property type="entry name" value="GH45_Enzymes"/>
</dbReference>
<comment type="catalytic activity">
    <reaction evidence="1">
        <text>Endohydrolysis of (1-&gt;4)-beta-D-glucosidic linkages in cellulose, lichenin and cereal beta-D-glucans.</text>
        <dbReference type="EC" id="3.2.1.4"/>
    </reaction>
</comment>
<dbReference type="Proteomes" id="UP001566132">
    <property type="component" value="Unassembled WGS sequence"/>
</dbReference>
<organism evidence="11 12">
    <name type="scientific">Hypothenemus hampei</name>
    <name type="common">Coffee berry borer</name>
    <dbReference type="NCBI Taxonomy" id="57062"/>
    <lineage>
        <taxon>Eukaryota</taxon>
        <taxon>Metazoa</taxon>
        <taxon>Ecdysozoa</taxon>
        <taxon>Arthropoda</taxon>
        <taxon>Hexapoda</taxon>
        <taxon>Insecta</taxon>
        <taxon>Pterygota</taxon>
        <taxon>Neoptera</taxon>
        <taxon>Endopterygota</taxon>
        <taxon>Coleoptera</taxon>
        <taxon>Polyphaga</taxon>
        <taxon>Cucujiformia</taxon>
        <taxon>Curculionidae</taxon>
        <taxon>Scolytinae</taxon>
        <taxon>Hypothenemus</taxon>
    </lineage>
</organism>
<keyword evidence="4" id="KW-0378">Hydrolase</keyword>
<keyword evidence="9" id="KW-0732">Signal</keyword>
<accession>A0ABD1F3V7</accession>
<evidence type="ECO:0000256" key="1">
    <source>
        <dbReference type="ARBA" id="ARBA00000966"/>
    </source>
</evidence>
<dbReference type="EC" id="3.2.1.4" evidence="3"/>
<name>A0ABD1F3V7_HYPHA</name>
<proteinExistence type="inferred from homology"/>
<feature type="signal peptide" evidence="9">
    <location>
        <begin position="1"/>
        <end position="19"/>
    </location>
</feature>
<reference evidence="11 12" key="1">
    <citation type="submission" date="2024-05" db="EMBL/GenBank/DDBJ databases">
        <title>Genetic variation in Jamaican populations of the coffee berry borer (Hypothenemus hampei).</title>
        <authorList>
            <person name="Errbii M."/>
            <person name="Myrie A."/>
        </authorList>
    </citation>
    <scope>NUCLEOTIDE SEQUENCE [LARGE SCALE GENOMIC DNA]</scope>
    <source>
        <strain evidence="11">JA-Hopewell-2020-01-JO</strain>
        <tissue evidence="11">Whole body</tissue>
    </source>
</reference>
<evidence type="ECO:0000256" key="9">
    <source>
        <dbReference type="SAM" id="SignalP"/>
    </source>
</evidence>
<evidence type="ECO:0000256" key="6">
    <source>
        <dbReference type="ARBA" id="ARBA00023277"/>
    </source>
</evidence>
<evidence type="ECO:0000256" key="2">
    <source>
        <dbReference type="ARBA" id="ARBA00007793"/>
    </source>
</evidence>
<sequence>MKFFIVFAFAAFAINAADAALSGSAQTSSYWDCCKPSCSWQENVESDTPVTSCSADGVTSVIPSIGSACDFGSAYICNNLQPWAVNDTFAYGFVAASFSGDIDNNYCCVCLTLKFNEVLEGKTMIVQNVNTRSDLSLDHFDIQIPGGGVGIFPEGCQSQWNFSSISWGEQNSFTTLSEFECDDLPVELRAGCQFRFTWFQNADNPQVTFDQVECPSALTSLTNCVNNNFEL</sequence>
<keyword evidence="8" id="KW-0624">Polysaccharide degradation</keyword>
<comment type="caution">
    <text evidence="11">The sequence shown here is derived from an EMBL/GenBank/DDBJ whole genome shotgun (WGS) entry which is preliminary data.</text>
</comment>
<keyword evidence="6" id="KW-0119">Carbohydrate metabolism</keyword>
<evidence type="ECO:0000256" key="4">
    <source>
        <dbReference type="ARBA" id="ARBA00022801"/>
    </source>
</evidence>
<feature type="chain" id="PRO_5044779324" description="cellulase" evidence="9">
    <location>
        <begin position="20"/>
        <end position="231"/>
    </location>
</feature>
<evidence type="ECO:0000313" key="11">
    <source>
        <dbReference type="EMBL" id="KAL1509722.1"/>
    </source>
</evidence>
<keyword evidence="12" id="KW-1185">Reference proteome</keyword>
<keyword evidence="7" id="KW-0326">Glycosidase</keyword>
<dbReference type="PANTHER" id="PTHR39730:SF1">
    <property type="entry name" value="ENDOGLUCANASE 1"/>
    <property type="match status" value="1"/>
</dbReference>
<feature type="domain" description="Glycosyl hydrolases family 45 active site" evidence="10">
    <location>
        <begin position="26"/>
        <end position="224"/>
    </location>
</feature>
<protein>
    <recommendedName>
        <fullName evidence="3">cellulase</fullName>
        <ecNumber evidence="3">3.2.1.4</ecNumber>
    </recommendedName>
</protein>
<dbReference type="GO" id="GO:0030245">
    <property type="term" value="P:cellulose catabolic process"/>
    <property type="evidence" value="ECO:0007669"/>
    <property type="project" value="UniProtKB-KW"/>
</dbReference>
<evidence type="ECO:0000259" key="10">
    <source>
        <dbReference type="Pfam" id="PF02015"/>
    </source>
</evidence>
<evidence type="ECO:0000256" key="3">
    <source>
        <dbReference type="ARBA" id="ARBA00012601"/>
    </source>
</evidence>
<evidence type="ECO:0000256" key="5">
    <source>
        <dbReference type="ARBA" id="ARBA00023001"/>
    </source>
</evidence>
<dbReference type="SUPFAM" id="SSF50685">
    <property type="entry name" value="Barwin-like endoglucanases"/>
    <property type="match status" value="1"/>
</dbReference>
<dbReference type="Gene3D" id="2.40.40.10">
    <property type="entry name" value="RlpA-like domain"/>
    <property type="match status" value="1"/>
</dbReference>